<dbReference type="VEuPathDB" id="FungiDB:CC1G_07619"/>
<sequence length="509" mass="57999">MNERVFEVRAHRPMTSTPGVANEVPLEIWLIIIQFLPPKEVSRLYSVNRSLFEICMDVKYRHLHFEGAIEDILALQNPIVARRVESVSVNLLNFQPLLQLLSPEATQALTEAYGRRWWSLFSVEMPQLPSLQSLSIRFYSILNYTQFASIPSSISIQPAWSCVPRSLLHLRLAIPLEAYQDGVIVPRALHFPSLEVLDLRIWAGYRTTDYESILSKLIAPLVNRHSSSLSSLTVKFEEHDHIFYKSPGLFDHLGRLPHLRTFGVRVTLGSPSQTDLSGLSRFISMHADTMKDMCLHLPHSSQFRSMAPFADPTPFHDLATPQFPTFDGDSLFALPLFNPSEASPFPQLESFELEMFFPDKTRFPAERFLSWPQSITRLKLALGNLQLRLDSAGSSTIEVFKQILSPNVFPSLTYLSLYVHEVNDATLLFQLSQLALFVEELELIFSSLNLWGAELRKLKEMGERLRLEIEESQSCLLEIALRDTLWDARARPMMALSQRSGGHIPNSLH</sequence>
<comment type="caution">
    <text evidence="1">The sequence shown here is derived from an EMBL/GenBank/DDBJ whole genome shotgun (WGS) entry which is preliminary data.</text>
</comment>
<reference evidence="1 2" key="1">
    <citation type="journal article" date="2010" name="Proc. Natl. Acad. Sci. U.S.A.">
        <title>Insights into evolution of multicellular fungi from the assembled chromosomes of the mushroom Coprinopsis cinerea (Coprinus cinereus).</title>
        <authorList>
            <person name="Stajich J.E."/>
            <person name="Wilke S.K."/>
            <person name="Ahren D."/>
            <person name="Au C.H."/>
            <person name="Birren B.W."/>
            <person name="Borodovsky M."/>
            <person name="Burns C."/>
            <person name="Canback B."/>
            <person name="Casselton L.A."/>
            <person name="Cheng C.K."/>
            <person name="Deng J."/>
            <person name="Dietrich F.S."/>
            <person name="Fargo D.C."/>
            <person name="Farman M.L."/>
            <person name="Gathman A.C."/>
            <person name="Goldberg J."/>
            <person name="Guigo R."/>
            <person name="Hoegger P.J."/>
            <person name="Hooker J.B."/>
            <person name="Huggins A."/>
            <person name="James T.Y."/>
            <person name="Kamada T."/>
            <person name="Kilaru S."/>
            <person name="Kodira C."/>
            <person name="Kues U."/>
            <person name="Kupfer D."/>
            <person name="Kwan H.S."/>
            <person name="Lomsadze A."/>
            <person name="Li W."/>
            <person name="Lilly W.W."/>
            <person name="Ma L.J."/>
            <person name="Mackey A.J."/>
            <person name="Manning G."/>
            <person name="Martin F."/>
            <person name="Muraguchi H."/>
            <person name="Natvig D.O."/>
            <person name="Palmerini H."/>
            <person name="Ramesh M.A."/>
            <person name="Rehmeyer C.J."/>
            <person name="Roe B.A."/>
            <person name="Shenoy N."/>
            <person name="Stanke M."/>
            <person name="Ter-Hovhannisyan V."/>
            <person name="Tunlid A."/>
            <person name="Velagapudi R."/>
            <person name="Vision T.J."/>
            <person name="Zeng Q."/>
            <person name="Zolan M.E."/>
            <person name="Pukkila P.J."/>
        </authorList>
    </citation>
    <scope>NUCLEOTIDE SEQUENCE [LARGE SCALE GENOMIC DNA]</scope>
    <source>
        <strain evidence="2">Okayama-7 / 130 / ATCC MYA-4618 / FGSC 9003</strain>
    </source>
</reference>
<organism evidence="1 2">
    <name type="scientific">Coprinopsis cinerea (strain Okayama-7 / 130 / ATCC MYA-4618 / FGSC 9003)</name>
    <name type="common">Inky cap fungus</name>
    <name type="synonym">Hormographiella aspergillata</name>
    <dbReference type="NCBI Taxonomy" id="240176"/>
    <lineage>
        <taxon>Eukaryota</taxon>
        <taxon>Fungi</taxon>
        <taxon>Dikarya</taxon>
        <taxon>Basidiomycota</taxon>
        <taxon>Agaricomycotina</taxon>
        <taxon>Agaricomycetes</taxon>
        <taxon>Agaricomycetidae</taxon>
        <taxon>Agaricales</taxon>
        <taxon>Agaricineae</taxon>
        <taxon>Psathyrellaceae</taxon>
        <taxon>Coprinopsis</taxon>
    </lineage>
</organism>
<dbReference type="RefSeq" id="XP_001832359.2">
    <property type="nucleotide sequence ID" value="XM_001832307.2"/>
</dbReference>
<dbReference type="KEGG" id="cci:CC1G_07619"/>
<evidence type="ECO:0000313" key="2">
    <source>
        <dbReference type="Proteomes" id="UP000001861"/>
    </source>
</evidence>
<dbReference type="GeneID" id="6008844"/>
<protein>
    <recommendedName>
        <fullName evidence="3">F-box domain-containing protein</fullName>
    </recommendedName>
</protein>
<dbReference type="OrthoDB" id="3039255at2759"/>
<dbReference type="Proteomes" id="UP000001861">
    <property type="component" value="Unassembled WGS sequence"/>
</dbReference>
<evidence type="ECO:0008006" key="3">
    <source>
        <dbReference type="Google" id="ProtNLM"/>
    </source>
</evidence>
<dbReference type="SUPFAM" id="SSF52047">
    <property type="entry name" value="RNI-like"/>
    <property type="match status" value="1"/>
</dbReference>
<dbReference type="HOGENOM" id="CLU_535289_0_0_1"/>
<gene>
    <name evidence="1" type="ORF">CC1G_07619</name>
</gene>
<dbReference type="InterPro" id="IPR036047">
    <property type="entry name" value="F-box-like_dom_sf"/>
</dbReference>
<proteinExistence type="predicted"/>
<dbReference type="CDD" id="cd09917">
    <property type="entry name" value="F-box_SF"/>
    <property type="match status" value="1"/>
</dbReference>
<accession>A8NC15</accession>
<dbReference type="EMBL" id="AACS02000009">
    <property type="protein sequence ID" value="EAU89393.2"/>
    <property type="molecule type" value="Genomic_DNA"/>
</dbReference>
<dbReference type="SUPFAM" id="SSF81383">
    <property type="entry name" value="F-box domain"/>
    <property type="match status" value="1"/>
</dbReference>
<keyword evidence="2" id="KW-1185">Reference proteome</keyword>
<name>A8NC15_COPC7</name>
<evidence type="ECO:0000313" key="1">
    <source>
        <dbReference type="EMBL" id="EAU89393.2"/>
    </source>
</evidence>
<dbReference type="AlphaFoldDB" id="A8NC15"/>
<dbReference type="InParanoid" id="A8NC15"/>